<evidence type="ECO:0000256" key="4">
    <source>
        <dbReference type="ARBA" id="ARBA00022475"/>
    </source>
</evidence>
<dbReference type="PANTHER" id="PTHR32507">
    <property type="entry name" value="NA(+)/H(+) ANTIPORTER 1"/>
    <property type="match status" value="1"/>
</dbReference>
<evidence type="ECO:0000259" key="10">
    <source>
        <dbReference type="Pfam" id="PF00999"/>
    </source>
</evidence>
<accession>A0ABX6AYE1</accession>
<evidence type="ECO:0000256" key="5">
    <source>
        <dbReference type="ARBA" id="ARBA00022692"/>
    </source>
</evidence>
<dbReference type="RefSeq" id="WP_055606515.1">
    <property type="nucleotide sequence ID" value="NZ_CP023697.1"/>
</dbReference>
<comment type="subcellular location">
    <subcellularLocation>
        <location evidence="1">Cell membrane</location>
        <topology evidence="1">Multi-pass membrane protein</topology>
    </subcellularLocation>
</comment>
<feature type="transmembrane region" description="Helical" evidence="9">
    <location>
        <begin position="314"/>
        <end position="334"/>
    </location>
</feature>
<feature type="domain" description="Cation/H+ exchanger transmembrane" evidence="10">
    <location>
        <begin position="15"/>
        <end position="397"/>
    </location>
</feature>
<evidence type="ECO:0000256" key="7">
    <source>
        <dbReference type="ARBA" id="ARBA00023065"/>
    </source>
</evidence>
<dbReference type="Proteomes" id="UP000326041">
    <property type="component" value="Chromosome"/>
</dbReference>
<evidence type="ECO:0000256" key="3">
    <source>
        <dbReference type="ARBA" id="ARBA00022449"/>
    </source>
</evidence>
<dbReference type="EMBL" id="CP023697">
    <property type="protein sequence ID" value="QEV07544.1"/>
    <property type="molecule type" value="Genomic_DNA"/>
</dbReference>
<evidence type="ECO:0000313" key="11">
    <source>
        <dbReference type="EMBL" id="QEV07544.1"/>
    </source>
</evidence>
<feature type="transmembrane region" description="Helical" evidence="9">
    <location>
        <begin position="286"/>
        <end position="308"/>
    </location>
</feature>
<keyword evidence="7" id="KW-0406">Ion transport</keyword>
<proteinExistence type="predicted"/>
<feature type="transmembrane region" description="Helical" evidence="9">
    <location>
        <begin position="27"/>
        <end position="46"/>
    </location>
</feature>
<sequence>MSQWGVVVAGGVVVGYGALSRRLSTTVLSGPLVFLVCGLLIGPLGLDLLNADRDPEVIRTLLESALILVLFTDAAAIRLEDLRREGFLPLRLLMVGLPVTMALGWLVAWPLLPGLGVWELALVGVILAPTDAALGQQAFSNKRVPALVRGGLGVESGLNDGLVLPFFVLALAAAGEAEGHPNVVVTFLRALLLSGAIGLAAGWVGAGVLRWSAARDWSTPAWRQFLTLAVPVVTYALCDAGEGSGFIGAWAAGLAFGSRLRGASSGRVARAEDPSPTQSAKFSERLGLLLSSVSFLVFGAVILGPVLQHVTWRMVVYALISLTVVRMLPVALAMAGTGLRAASVAYIGWFGPRGLASLVFGLLAFGEHLPGAALLNGVIAVTVGLSVLLHGATAPFLGNRYGDWFTRTLRTEPDLRENALGADEAPGARGPRGP</sequence>
<keyword evidence="3" id="KW-0050">Antiport</keyword>
<organism evidence="11 12">
    <name type="scientific">Streptomyces prasinus</name>
    <dbReference type="NCBI Taxonomy" id="67345"/>
    <lineage>
        <taxon>Bacteria</taxon>
        <taxon>Bacillati</taxon>
        <taxon>Actinomycetota</taxon>
        <taxon>Actinomycetes</taxon>
        <taxon>Kitasatosporales</taxon>
        <taxon>Streptomycetaceae</taxon>
        <taxon>Streptomyces</taxon>
    </lineage>
</organism>
<feature type="transmembrane region" description="Helical" evidence="9">
    <location>
        <begin position="88"/>
        <end position="109"/>
    </location>
</feature>
<dbReference type="GeneID" id="95536715"/>
<dbReference type="InterPro" id="IPR038770">
    <property type="entry name" value="Na+/solute_symporter_sf"/>
</dbReference>
<feature type="transmembrane region" description="Helical" evidence="9">
    <location>
        <begin position="346"/>
        <end position="366"/>
    </location>
</feature>
<evidence type="ECO:0000256" key="8">
    <source>
        <dbReference type="ARBA" id="ARBA00023136"/>
    </source>
</evidence>
<feature type="transmembrane region" description="Helical" evidence="9">
    <location>
        <begin position="187"/>
        <end position="209"/>
    </location>
</feature>
<feature type="transmembrane region" description="Helical" evidence="9">
    <location>
        <begin position="372"/>
        <end position="397"/>
    </location>
</feature>
<keyword evidence="6 9" id="KW-1133">Transmembrane helix</keyword>
<dbReference type="Pfam" id="PF00999">
    <property type="entry name" value="Na_H_Exchanger"/>
    <property type="match status" value="1"/>
</dbReference>
<protein>
    <recommendedName>
        <fullName evidence="10">Cation/H+ exchanger transmembrane domain-containing protein</fullName>
    </recommendedName>
</protein>
<name>A0ABX6AYE1_9ACTN</name>
<keyword evidence="5 9" id="KW-0812">Transmembrane</keyword>
<gene>
    <name evidence="11" type="ORF">CP972_19550</name>
</gene>
<reference evidence="11 12" key="1">
    <citation type="submission" date="2017-09" db="EMBL/GenBank/DDBJ databases">
        <authorList>
            <person name="Lee N."/>
            <person name="Cho B.-K."/>
        </authorList>
    </citation>
    <scope>NUCLEOTIDE SEQUENCE [LARGE SCALE GENOMIC DNA]</scope>
    <source>
        <strain evidence="11 12">ATCC 13879</strain>
    </source>
</reference>
<dbReference type="PANTHER" id="PTHR32507:SF8">
    <property type="entry name" value="CNH1P"/>
    <property type="match status" value="1"/>
</dbReference>
<keyword evidence="2" id="KW-0813">Transport</keyword>
<feature type="transmembrane region" description="Helical" evidence="9">
    <location>
        <begin position="58"/>
        <end position="76"/>
    </location>
</feature>
<evidence type="ECO:0000256" key="1">
    <source>
        <dbReference type="ARBA" id="ARBA00004651"/>
    </source>
</evidence>
<evidence type="ECO:0000256" key="9">
    <source>
        <dbReference type="SAM" id="Phobius"/>
    </source>
</evidence>
<feature type="transmembrane region" description="Helical" evidence="9">
    <location>
        <begin position="221"/>
        <end position="237"/>
    </location>
</feature>
<dbReference type="Gene3D" id="1.20.1530.20">
    <property type="match status" value="1"/>
</dbReference>
<dbReference type="InterPro" id="IPR006153">
    <property type="entry name" value="Cation/H_exchanger_TM"/>
</dbReference>
<keyword evidence="8 9" id="KW-0472">Membrane</keyword>
<evidence type="ECO:0000256" key="2">
    <source>
        <dbReference type="ARBA" id="ARBA00022448"/>
    </source>
</evidence>
<evidence type="ECO:0000256" key="6">
    <source>
        <dbReference type="ARBA" id="ARBA00022989"/>
    </source>
</evidence>
<keyword evidence="4" id="KW-1003">Cell membrane</keyword>
<evidence type="ECO:0000313" key="12">
    <source>
        <dbReference type="Proteomes" id="UP000326041"/>
    </source>
</evidence>
<keyword evidence="12" id="KW-1185">Reference proteome</keyword>